<keyword evidence="2" id="KW-1185">Reference proteome</keyword>
<gene>
    <name evidence="1" type="ORF">RRG08_024068</name>
</gene>
<sequence>MVWCASRGVWCLNWEESELCQVWVPRCGDARALFPGRSPGDGRTEFVACRLRDGTGIHPRSLHTGVAFSRNFTHSVGHVGVQLASNLLRQSGGFCYRCHYTLCFHHPYPSSPAHGGVTFAYY</sequence>
<dbReference type="Proteomes" id="UP001283361">
    <property type="component" value="Unassembled WGS sequence"/>
</dbReference>
<protein>
    <submittedName>
        <fullName evidence="1">Uncharacterized protein</fullName>
    </submittedName>
</protein>
<proteinExistence type="predicted"/>
<dbReference type="EMBL" id="JAWDGP010003588">
    <property type="protein sequence ID" value="KAK3772883.1"/>
    <property type="molecule type" value="Genomic_DNA"/>
</dbReference>
<dbReference type="AlphaFoldDB" id="A0AAE0ZNU4"/>
<evidence type="ECO:0000313" key="1">
    <source>
        <dbReference type="EMBL" id="KAK3772883.1"/>
    </source>
</evidence>
<comment type="caution">
    <text evidence="1">The sequence shown here is derived from an EMBL/GenBank/DDBJ whole genome shotgun (WGS) entry which is preliminary data.</text>
</comment>
<accession>A0AAE0ZNU4</accession>
<name>A0AAE0ZNU4_9GAST</name>
<evidence type="ECO:0000313" key="2">
    <source>
        <dbReference type="Proteomes" id="UP001283361"/>
    </source>
</evidence>
<organism evidence="1 2">
    <name type="scientific">Elysia crispata</name>
    <name type="common">lettuce slug</name>
    <dbReference type="NCBI Taxonomy" id="231223"/>
    <lineage>
        <taxon>Eukaryota</taxon>
        <taxon>Metazoa</taxon>
        <taxon>Spiralia</taxon>
        <taxon>Lophotrochozoa</taxon>
        <taxon>Mollusca</taxon>
        <taxon>Gastropoda</taxon>
        <taxon>Heterobranchia</taxon>
        <taxon>Euthyneura</taxon>
        <taxon>Panpulmonata</taxon>
        <taxon>Sacoglossa</taxon>
        <taxon>Placobranchoidea</taxon>
        <taxon>Plakobranchidae</taxon>
        <taxon>Elysia</taxon>
    </lineage>
</organism>
<reference evidence="1" key="1">
    <citation type="journal article" date="2023" name="G3 (Bethesda)">
        <title>A reference genome for the long-term kleptoplast-retaining sea slug Elysia crispata morphotype clarki.</title>
        <authorList>
            <person name="Eastman K.E."/>
            <person name="Pendleton A.L."/>
            <person name="Shaikh M.A."/>
            <person name="Suttiyut T."/>
            <person name="Ogas R."/>
            <person name="Tomko P."/>
            <person name="Gavelis G."/>
            <person name="Widhalm J.R."/>
            <person name="Wisecaver J.H."/>
        </authorList>
    </citation>
    <scope>NUCLEOTIDE SEQUENCE</scope>
    <source>
        <strain evidence="1">ECLA1</strain>
    </source>
</reference>